<evidence type="ECO:0000313" key="1">
    <source>
        <dbReference type="EMBL" id="KAK2148179.1"/>
    </source>
</evidence>
<sequence length="119" mass="13114">MIALACVSAYITLHVPSLLIGISPAGLSSHLSNTCQSVSDGDVTLPFHHHHHQTFTRMFHFNYLAYKYAHTMIPIWTSFPYKLVLATHCLLPSLCCYPSLVSLVHSTHSLSTLSGPPVL</sequence>
<protein>
    <submittedName>
        <fullName evidence="1">Uncharacterized protein</fullName>
    </submittedName>
</protein>
<proteinExistence type="predicted"/>
<accession>A0AAD9MYZ8</accession>
<gene>
    <name evidence="1" type="ORF">LSH36_511g01045</name>
</gene>
<comment type="caution">
    <text evidence="1">The sequence shown here is derived from an EMBL/GenBank/DDBJ whole genome shotgun (WGS) entry which is preliminary data.</text>
</comment>
<dbReference type="EMBL" id="JAODUP010000511">
    <property type="protein sequence ID" value="KAK2148179.1"/>
    <property type="molecule type" value="Genomic_DNA"/>
</dbReference>
<feature type="non-terminal residue" evidence="1">
    <location>
        <position position="1"/>
    </location>
</feature>
<keyword evidence="2" id="KW-1185">Reference proteome</keyword>
<reference evidence="1" key="1">
    <citation type="journal article" date="2023" name="Mol. Biol. Evol.">
        <title>Third-Generation Sequencing Reveals the Adaptive Role of the Epigenome in Three Deep-Sea Polychaetes.</title>
        <authorList>
            <person name="Perez M."/>
            <person name="Aroh O."/>
            <person name="Sun Y."/>
            <person name="Lan Y."/>
            <person name="Juniper S.K."/>
            <person name="Young C.R."/>
            <person name="Angers B."/>
            <person name="Qian P.Y."/>
        </authorList>
    </citation>
    <scope>NUCLEOTIDE SEQUENCE</scope>
    <source>
        <strain evidence="1">P08H-3</strain>
    </source>
</reference>
<name>A0AAD9MYZ8_9ANNE</name>
<dbReference type="Proteomes" id="UP001208570">
    <property type="component" value="Unassembled WGS sequence"/>
</dbReference>
<evidence type="ECO:0000313" key="2">
    <source>
        <dbReference type="Proteomes" id="UP001208570"/>
    </source>
</evidence>
<organism evidence="1 2">
    <name type="scientific">Paralvinella palmiformis</name>
    <dbReference type="NCBI Taxonomy" id="53620"/>
    <lineage>
        <taxon>Eukaryota</taxon>
        <taxon>Metazoa</taxon>
        <taxon>Spiralia</taxon>
        <taxon>Lophotrochozoa</taxon>
        <taxon>Annelida</taxon>
        <taxon>Polychaeta</taxon>
        <taxon>Sedentaria</taxon>
        <taxon>Canalipalpata</taxon>
        <taxon>Terebellida</taxon>
        <taxon>Terebelliformia</taxon>
        <taxon>Alvinellidae</taxon>
        <taxon>Paralvinella</taxon>
    </lineage>
</organism>
<dbReference type="AlphaFoldDB" id="A0AAD9MYZ8"/>